<evidence type="ECO:0000313" key="2">
    <source>
        <dbReference type="Proteomes" id="UP000694005"/>
    </source>
</evidence>
<gene>
    <name evidence="1" type="ORF">BRAPAZ1V2_A02P18740.2</name>
</gene>
<dbReference type="Gramene" id="A02p18740.2_BraZ1">
    <property type="protein sequence ID" value="A02p18740.2_BraZ1.CDS"/>
    <property type="gene ID" value="A02g18740.2_BraZ1"/>
</dbReference>
<dbReference type="EMBL" id="LS974618">
    <property type="protein sequence ID" value="CAG7892922.1"/>
    <property type="molecule type" value="Genomic_DNA"/>
</dbReference>
<accession>A0A8D9H5R6</accession>
<proteinExistence type="predicted"/>
<dbReference type="Proteomes" id="UP000694005">
    <property type="component" value="Chromosome A02"/>
</dbReference>
<name>A0A8D9H5R6_BRACM</name>
<evidence type="ECO:0000313" key="1">
    <source>
        <dbReference type="EMBL" id="CAG7892922.1"/>
    </source>
</evidence>
<protein>
    <submittedName>
        <fullName evidence="1">Uncharacterized protein</fullName>
    </submittedName>
</protein>
<reference evidence="1 2" key="1">
    <citation type="submission" date="2021-07" db="EMBL/GenBank/DDBJ databases">
        <authorList>
            <consortium name="Genoscope - CEA"/>
            <person name="William W."/>
        </authorList>
    </citation>
    <scope>NUCLEOTIDE SEQUENCE [LARGE SCALE GENOMIC DNA]</scope>
</reference>
<organism evidence="1 2">
    <name type="scientific">Brassica campestris</name>
    <name type="common">Field mustard</name>
    <dbReference type="NCBI Taxonomy" id="3711"/>
    <lineage>
        <taxon>Eukaryota</taxon>
        <taxon>Viridiplantae</taxon>
        <taxon>Streptophyta</taxon>
        <taxon>Embryophyta</taxon>
        <taxon>Tracheophyta</taxon>
        <taxon>Spermatophyta</taxon>
        <taxon>Magnoliopsida</taxon>
        <taxon>eudicotyledons</taxon>
        <taxon>Gunneridae</taxon>
        <taxon>Pentapetalae</taxon>
        <taxon>rosids</taxon>
        <taxon>malvids</taxon>
        <taxon>Brassicales</taxon>
        <taxon>Brassicaceae</taxon>
        <taxon>Brassiceae</taxon>
        <taxon>Brassica</taxon>
    </lineage>
</organism>
<sequence length="198" mass="21456">MHLERRNHIAAQYASINSGFKKSPQQSEVLGGPILSGGVDLLVDLGFDLNGSGSDLLRRLTGVDERRCLLSSGLISASSVLPCLLLRLLCKELPHLTFGPRCKGESEAFAGDFFSVLISKQPPWRLASGVDFKRLWWPDQDLVTPASPVLHLKSPLGQSAVPLTVLRLSTLLIPSLVTGSGNEFHDVIYCSLLVVLIS</sequence>
<dbReference type="AlphaFoldDB" id="A0A8D9H5R6"/>